<evidence type="ECO:0000256" key="7">
    <source>
        <dbReference type="ARBA" id="ARBA00023136"/>
    </source>
</evidence>
<dbReference type="InterPro" id="IPR016187">
    <property type="entry name" value="CTDL_fold"/>
</dbReference>
<comment type="catalytic activity">
    <reaction evidence="9">
        <text>L-tyrosyl-[protein] + ATP = O-phospho-L-tyrosyl-[protein] + ADP + H(+)</text>
        <dbReference type="Rhea" id="RHEA:10596"/>
        <dbReference type="Rhea" id="RHEA-COMP:10136"/>
        <dbReference type="Rhea" id="RHEA-COMP:20101"/>
        <dbReference type="ChEBI" id="CHEBI:15378"/>
        <dbReference type="ChEBI" id="CHEBI:30616"/>
        <dbReference type="ChEBI" id="CHEBI:46858"/>
        <dbReference type="ChEBI" id="CHEBI:61978"/>
        <dbReference type="ChEBI" id="CHEBI:456216"/>
        <dbReference type="EC" id="2.7.10.1"/>
    </reaction>
</comment>
<keyword evidence="6" id="KW-0067">ATP-binding</keyword>
<comment type="subcellular location">
    <subcellularLocation>
        <location evidence="1">Endomembrane system</location>
    </subcellularLocation>
</comment>
<dbReference type="GO" id="GO:0005524">
    <property type="term" value="F:ATP binding"/>
    <property type="evidence" value="ECO:0007669"/>
    <property type="project" value="UniProtKB-KW"/>
</dbReference>
<evidence type="ECO:0000256" key="9">
    <source>
        <dbReference type="ARBA" id="ARBA00051243"/>
    </source>
</evidence>
<feature type="domain" description="C-type lectin" evidence="11">
    <location>
        <begin position="347"/>
        <end position="460"/>
    </location>
</feature>
<evidence type="ECO:0000256" key="3">
    <source>
        <dbReference type="ARBA" id="ARBA00022679"/>
    </source>
</evidence>
<keyword evidence="7" id="KW-0472">Membrane</keyword>
<dbReference type="WBParaSite" id="ACRNAN_scaffold4615.g29121.t1">
    <property type="protein sequence ID" value="ACRNAN_scaffold4615.g29121.t1"/>
    <property type="gene ID" value="ACRNAN_scaffold4615.g29121"/>
</dbReference>
<evidence type="ECO:0000256" key="2">
    <source>
        <dbReference type="ARBA" id="ARBA00011902"/>
    </source>
</evidence>
<keyword evidence="3" id="KW-0808">Transferase</keyword>
<dbReference type="GO" id="GO:0061564">
    <property type="term" value="P:axon development"/>
    <property type="evidence" value="ECO:0007669"/>
    <property type="project" value="UniProtKB-ARBA"/>
</dbReference>
<dbReference type="PROSITE" id="PS50011">
    <property type="entry name" value="PROTEIN_KINASE_DOM"/>
    <property type="match status" value="1"/>
</dbReference>
<keyword evidence="8" id="KW-0829">Tyrosine-protein kinase</keyword>
<dbReference type="FunFam" id="1.10.510.10:FF:001512">
    <property type="entry name" value="Receptor tyrosine-protein kinase erbB-2"/>
    <property type="match status" value="1"/>
</dbReference>
<dbReference type="GO" id="GO:0005886">
    <property type="term" value="C:plasma membrane"/>
    <property type="evidence" value="ECO:0007669"/>
    <property type="project" value="TreeGrafter"/>
</dbReference>
<dbReference type="Gene3D" id="3.10.100.10">
    <property type="entry name" value="Mannose-Binding Protein A, subunit A"/>
    <property type="match status" value="2"/>
</dbReference>
<dbReference type="CDD" id="cd00192">
    <property type="entry name" value="PTKc"/>
    <property type="match status" value="1"/>
</dbReference>
<keyword evidence="12" id="KW-1185">Reference proteome</keyword>
<dbReference type="EC" id="2.7.10.1" evidence="2"/>
<dbReference type="PROSITE" id="PS00109">
    <property type="entry name" value="PROTEIN_KINASE_TYR"/>
    <property type="match status" value="1"/>
</dbReference>
<dbReference type="InterPro" id="IPR001245">
    <property type="entry name" value="Ser-Thr/Tyr_kinase_cat_dom"/>
</dbReference>
<protein>
    <recommendedName>
        <fullName evidence="2">receptor protein-tyrosine kinase</fullName>
        <ecNumber evidence="2">2.7.10.1</ecNumber>
    </recommendedName>
</protein>
<dbReference type="GO" id="GO:0007169">
    <property type="term" value="P:cell surface receptor protein tyrosine kinase signaling pathway"/>
    <property type="evidence" value="ECO:0007669"/>
    <property type="project" value="TreeGrafter"/>
</dbReference>
<sequence length="632" mass="71823">MISIIKKQNMLTNEATDELKEVSDALFIPKNKLIINYENPLGNGICSTVYRGFLYGPSPLTKLTGLIETQEFQDCDVAVKVALHFGDDEVDQLFREIEAMKVLQYNRNIISMLGWRMLNGKPALVFELAEQDLLKYAKMLLSIDVKDFPYKTILSILWQIAKGMEFIASKDIVHRDLAARNVLLTHDFQAKISDFGLAVINNLGMKETQLPKRLPVRWLSIEAIVEKLFSEKSDVWAFGILMFEIFGLGQDPYAGIPTGNILSFLRSGERMSRPRLATNEMYELMCHCWEENIEARPKFEELVPRLHTLLEDEAGCSKYYDGLEFLPENEERRSALSCPNGAIQSDISPFCYRYFAAPASFSYAEDICKQYNGHLASITNTFINSFIQSTLNTISADIYGSVWIGAFYNGPNWNWTDGQPFNYNKWGNGEPSNYYCVGFQPSTGTWYTRDCSNSYSFLCEVPNDSTTPRPPPTPSQIDECDDGWTYYHQTDSCYKAFEHGLTWQDAEQSCVDNNAHLTSIHNLNENLFVSNLGKSGVYWATCVSIVDGIRMGFCCTWIGLYYNTANGSWVWSDGTPLDYQAWGPSRPLANTPHAHIISDESQDSLSLYQLWSNDKNGQKDRNFVCKKAPNRN</sequence>
<dbReference type="Proteomes" id="UP000887540">
    <property type="component" value="Unplaced"/>
</dbReference>
<evidence type="ECO:0000259" key="11">
    <source>
        <dbReference type="PROSITE" id="PS50041"/>
    </source>
</evidence>
<dbReference type="Pfam" id="PF07714">
    <property type="entry name" value="PK_Tyr_Ser-Thr"/>
    <property type="match status" value="1"/>
</dbReference>
<dbReference type="GO" id="GO:0012505">
    <property type="term" value="C:endomembrane system"/>
    <property type="evidence" value="ECO:0007669"/>
    <property type="project" value="UniProtKB-SubCell"/>
</dbReference>
<dbReference type="SMART" id="SM00034">
    <property type="entry name" value="CLECT"/>
    <property type="match status" value="2"/>
</dbReference>
<dbReference type="SMART" id="SM00219">
    <property type="entry name" value="TyrKc"/>
    <property type="match status" value="1"/>
</dbReference>
<keyword evidence="5" id="KW-0418">Kinase</keyword>
<dbReference type="InterPro" id="IPR020635">
    <property type="entry name" value="Tyr_kinase_cat_dom"/>
</dbReference>
<dbReference type="SUPFAM" id="SSF56112">
    <property type="entry name" value="Protein kinase-like (PK-like)"/>
    <property type="match status" value="1"/>
</dbReference>
<dbReference type="SUPFAM" id="SSF56436">
    <property type="entry name" value="C-type lectin-like"/>
    <property type="match status" value="2"/>
</dbReference>
<keyword evidence="4" id="KW-0547">Nucleotide-binding</keyword>
<evidence type="ECO:0000256" key="5">
    <source>
        <dbReference type="ARBA" id="ARBA00022777"/>
    </source>
</evidence>
<dbReference type="InterPro" id="IPR008266">
    <property type="entry name" value="Tyr_kinase_AS"/>
</dbReference>
<evidence type="ECO:0000256" key="1">
    <source>
        <dbReference type="ARBA" id="ARBA00004308"/>
    </source>
</evidence>
<evidence type="ECO:0000313" key="13">
    <source>
        <dbReference type="WBParaSite" id="ACRNAN_scaffold4615.g29121.t1"/>
    </source>
</evidence>
<organism evidence="12 13">
    <name type="scientific">Acrobeloides nanus</name>
    <dbReference type="NCBI Taxonomy" id="290746"/>
    <lineage>
        <taxon>Eukaryota</taxon>
        <taxon>Metazoa</taxon>
        <taxon>Ecdysozoa</taxon>
        <taxon>Nematoda</taxon>
        <taxon>Chromadorea</taxon>
        <taxon>Rhabditida</taxon>
        <taxon>Tylenchina</taxon>
        <taxon>Cephalobomorpha</taxon>
        <taxon>Cephaloboidea</taxon>
        <taxon>Cephalobidae</taxon>
        <taxon>Acrobeloides</taxon>
    </lineage>
</organism>
<dbReference type="InterPro" id="IPR011009">
    <property type="entry name" value="Kinase-like_dom_sf"/>
</dbReference>
<proteinExistence type="predicted"/>
<feature type="domain" description="Protein kinase" evidence="10">
    <location>
        <begin position="35"/>
        <end position="310"/>
    </location>
</feature>
<dbReference type="AlphaFoldDB" id="A0A914DYN3"/>
<name>A0A914DYN3_9BILA</name>
<accession>A0A914DYN3</accession>
<dbReference type="InterPro" id="IPR050122">
    <property type="entry name" value="RTK"/>
</dbReference>
<dbReference type="InterPro" id="IPR001304">
    <property type="entry name" value="C-type_lectin-like"/>
</dbReference>
<evidence type="ECO:0000256" key="6">
    <source>
        <dbReference type="ARBA" id="ARBA00022840"/>
    </source>
</evidence>
<evidence type="ECO:0000256" key="4">
    <source>
        <dbReference type="ARBA" id="ARBA00022741"/>
    </source>
</evidence>
<evidence type="ECO:0000259" key="10">
    <source>
        <dbReference type="PROSITE" id="PS50011"/>
    </source>
</evidence>
<dbReference type="GO" id="GO:0048680">
    <property type="term" value="P:positive regulation of axon regeneration"/>
    <property type="evidence" value="ECO:0007669"/>
    <property type="project" value="UniProtKB-ARBA"/>
</dbReference>
<dbReference type="Pfam" id="PF00059">
    <property type="entry name" value="Lectin_C"/>
    <property type="match status" value="2"/>
</dbReference>
<reference evidence="13" key="1">
    <citation type="submission" date="2022-11" db="UniProtKB">
        <authorList>
            <consortium name="WormBaseParasite"/>
        </authorList>
    </citation>
    <scope>IDENTIFICATION</scope>
</reference>
<dbReference type="InterPro" id="IPR016186">
    <property type="entry name" value="C-type_lectin-like/link_sf"/>
</dbReference>
<dbReference type="PANTHER" id="PTHR24416:SF548">
    <property type="entry name" value="PROTEIN KINASE DOMAIN-CONTAINING PROTEIN"/>
    <property type="match status" value="1"/>
</dbReference>
<dbReference type="PANTHER" id="PTHR24416">
    <property type="entry name" value="TYROSINE-PROTEIN KINASE RECEPTOR"/>
    <property type="match status" value="1"/>
</dbReference>
<dbReference type="Gene3D" id="1.10.510.10">
    <property type="entry name" value="Transferase(Phosphotransferase) domain 1"/>
    <property type="match status" value="1"/>
</dbReference>
<evidence type="ECO:0000256" key="8">
    <source>
        <dbReference type="ARBA" id="ARBA00023137"/>
    </source>
</evidence>
<dbReference type="GO" id="GO:0004714">
    <property type="term" value="F:transmembrane receptor protein tyrosine kinase activity"/>
    <property type="evidence" value="ECO:0007669"/>
    <property type="project" value="UniProtKB-EC"/>
</dbReference>
<dbReference type="PROSITE" id="PS50041">
    <property type="entry name" value="C_TYPE_LECTIN_2"/>
    <property type="match status" value="2"/>
</dbReference>
<dbReference type="InterPro" id="IPR000719">
    <property type="entry name" value="Prot_kinase_dom"/>
</dbReference>
<dbReference type="PRINTS" id="PR00109">
    <property type="entry name" value="TYRKINASE"/>
</dbReference>
<evidence type="ECO:0000313" key="12">
    <source>
        <dbReference type="Proteomes" id="UP000887540"/>
    </source>
</evidence>
<feature type="domain" description="C-type lectin" evidence="11">
    <location>
        <begin position="489"/>
        <end position="626"/>
    </location>
</feature>
<dbReference type="GO" id="GO:0043235">
    <property type="term" value="C:receptor complex"/>
    <property type="evidence" value="ECO:0007669"/>
    <property type="project" value="TreeGrafter"/>
</dbReference>
<dbReference type="CDD" id="cd00037">
    <property type="entry name" value="CLECT"/>
    <property type="match status" value="1"/>
</dbReference>